<feature type="domain" description="RNA polymerase sigma factor 70 region 4 type 2" evidence="8">
    <location>
        <begin position="123"/>
        <end position="174"/>
    </location>
</feature>
<evidence type="ECO:0000313" key="9">
    <source>
        <dbReference type="EMBL" id="AEE12020.1"/>
    </source>
</evidence>
<dbReference type="GO" id="GO:0006352">
    <property type="term" value="P:DNA-templated transcription initiation"/>
    <property type="evidence" value="ECO:0007669"/>
    <property type="project" value="InterPro"/>
</dbReference>
<dbReference type="Gene3D" id="1.10.10.10">
    <property type="entry name" value="Winged helix-like DNA-binding domain superfamily/Winged helix DNA-binding domain"/>
    <property type="match status" value="1"/>
</dbReference>
<dbReference type="InterPro" id="IPR013249">
    <property type="entry name" value="RNA_pol_sigma70_r4_t2"/>
</dbReference>
<dbReference type="InterPro" id="IPR007627">
    <property type="entry name" value="RNA_pol_sigma70_r2"/>
</dbReference>
<feature type="domain" description="RNA polymerase sigma-70 region 2" evidence="7">
    <location>
        <begin position="24"/>
        <end position="90"/>
    </location>
</feature>
<keyword evidence="2 6" id="KW-0805">Transcription regulation</keyword>
<keyword evidence="4 6" id="KW-0238">DNA-binding</keyword>
<dbReference type="Proteomes" id="UP000006545">
    <property type="component" value="Chromosome"/>
</dbReference>
<evidence type="ECO:0000256" key="2">
    <source>
        <dbReference type="ARBA" id="ARBA00023015"/>
    </source>
</evidence>
<dbReference type="Gene3D" id="1.10.1740.10">
    <property type="match status" value="1"/>
</dbReference>
<keyword evidence="10" id="KW-1185">Reference proteome</keyword>
<dbReference type="Pfam" id="PF08281">
    <property type="entry name" value="Sigma70_r4_2"/>
    <property type="match status" value="1"/>
</dbReference>
<dbReference type="HOGENOM" id="CLU_047691_3_0_10"/>
<gene>
    <name evidence="9" type="ordered locus">Poras_0066</name>
</gene>
<dbReference type="PANTHER" id="PTHR43133">
    <property type="entry name" value="RNA POLYMERASE ECF-TYPE SIGMA FACTO"/>
    <property type="match status" value="1"/>
</dbReference>
<dbReference type="eggNOG" id="COG1595">
    <property type="taxonomic scope" value="Bacteria"/>
</dbReference>
<comment type="similarity">
    <text evidence="1 6">Belongs to the sigma-70 factor family. ECF subfamily.</text>
</comment>
<dbReference type="InterPro" id="IPR013324">
    <property type="entry name" value="RNA_pol_sigma_r3/r4-like"/>
</dbReference>
<dbReference type="PROSITE" id="PS01063">
    <property type="entry name" value="SIGMA70_ECF"/>
    <property type="match status" value="1"/>
</dbReference>
<dbReference type="Pfam" id="PF04542">
    <property type="entry name" value="Sigma70_r2"/>
    <property type="match status" value="1"/>
</dbReference>
<organism evidence="9 10">
    <name type="scientific">Porphyromonas asaccharolytica (strain ATCC 25260 / DSM 20707 / BCRC 10618 / CCUG 7834 / JCM 6326 / LMG 13178 / VPI 4198 / B440)</name>
    <name type="common">Bacteroides asaccharolyticus</name>
    <dbReference type="NCBI Taxonomy" id="879243"/>
    <lineage>
        <taxon>Bacteria</taxon>
        <taxon>Pseudomonadati</taxon>
        <taxon>Bacteroidota</taxon>
        <taxon>Bacteroidia</taxon>
        <taxon>Bacteroidales</taxon>
        <taxon>Porphyromonadaceae</taxon>
        <taxon>Porphyromonas</taxon>
    </lineage>
</organism>
<evidence type="ECO:0000256" key="5">
    <source>
        <dbReference type="ARBA" id="ARBA00023163"/>
    </source>
</evidence>
<dbReference type="EMBL" id="CP002689">
    <property type="protein sequence ID" value="AEE12020.1"/>
    <property type="molecule type" value="Genomic_DNA"/>
</dbReference>
<dbReference type="CDD" id="cd06171">
    <property type="entry name" value="Sigma70_r4"/>
    <property type="match status" value="1"/>
</dbReference>
<evidence type="ECO:0000256" key="4">
    <source>
        <dbReference type="ARBA" id="ARBA00023125"/>
    </source>
</evidence>
<dbReference type="OrthoDB" id="9780326at2"/>
<dbReference type="GO" id="GO:0016987">
    <property type="term" value="F:sigma factor activity"/>
    <property type="evidence" value="ECO:0007669"/>
    <property type="project" value="UniProtKB-KW"/>
</dbReference>
<evidence type="ECO:0000256" key="3">
    <source>
        <dbReference type="ARBA" id="ARBA00023082"/>
    </source>
</evidence>
<dbReference type="InterPro" id="IPR013325">
    <property type="entry name" value="RNA_pol_sigma_r2"/>
</dbReference>
<proteinExistence type="inferred from homology"/>
<evidence type="ECO:0000313" key="10">
    <source>
        <dbReference type="Proteomes" id="UP000006545"/>
    </source>
</evidence>
<evidence type="ECO:0000256" key="1">
    <source>
        <dbReference type="ARBA" id="ARBA00010641"/>
    </source>
</evidence>
<protein>
    <recommendedName>
        <fullName evidence="6">RNA polymerase sigma factor</fullName>
    </recommendedName>
</protein>
<dbReference type="GO" id="GO:0003677">
    <property type="term" value="F:DNA binding"/>
    <property type="evidence" value="ECO:0007669"/>
    <property type="project" value="UniProtKB-KW"/>
</dbReference>
<dbReference type="AlphaFoldDB" id="F4KL46"/>
<dbReference type="InterPro" id="IPR014284">
    <property type="entry name" value="RNA_pol_sigma-70_dom"/>
</dbReference>
<dbReference type="NCBIfam" id="TIGR02937">
    <property type="entry name" value="sigma70-ECF"/>
    <property type="match status" value="1"/>
</dbReference>
<dbReference type="InterPro" id="IPR039425">
    <property type="entry name" value="RNA_pol_sigma-70-like"/>
</dbReference>
<dbReference type="STRING" id="879243.Poras_0066"/>
<keyword evidence="5 6" id="KW-0804">Transcription</keyword>
<dbReference type="SUPFAM" id="SSF88659">
    <property type="entry name" value="Sigma3 and sigma4 domains of RNA polymerase sigma factors"/>
    <property type="match status" value="1"/>
</dbReference>
<dbReference type="KEGG" id="pah:Poras_0066"/>
<dbReference type="InterPro" id="IPR000838">
    <property type="entry name" value="RNA_pol_sigma70_ECF_CS"/>
</dbReference>
<dbReference type="RefSeq" id="WP_004331730.1">
    <property type="nucleotide sequence ID" value="NC_015501.1"/>
</dbReference>
<evidence type="ECO:0000259" key="7">
    <source>
        <dbReference type="Pfam" id="PF04542"/>
    </source>
</evidence>
<keyword evidence="3 6" id="KW-0731">Sigma factor</keyword>
<dbReference type="InterPro" id="IPR036388">
    <property type="entry name" value="WH-like_DNA-bd_sf"/>
</dbReference>
<reference evidence="10" key="1">
    <citation type="submission" date="2011-04" db="EMBL/GenBank/DDBJ databases">
        <title>The complete genome of Porphyromonas asaccharolytica DSM 20707.</title>
        <authorList>
            <person name="Lucas S."/>
            <person name="Han J."/>
            <person name="Lapidus A."/>
            <person name="Bruce D."/>
            <person name="Goodwin L."/>
            <person name="Pitluck S."/>
            <person name="Peters L."/>
            <person name="Kyrpides N."/>
            <person name="Mavromatis K."/>
            <person name="Ivanova N."/>
            <person name="Ovchinnikova G."/>
            <person name="Pagani I."/>
            <person name="Lu M."/>
            <person name="Detter J.C."/>
            <person name="Tapia R."/>
            <person name="Han C."/>
            <person name="Land M."/>
            <person name="Hauser L."/>
            <person name="Markowitz V."/>
            <person name="Cheng J.-F."/>
            <person name="Hugenholtz P."/>
            <person name="Woyke T."/>
            <person name="Wu D."/>
            <person name="Gronow S."/>
            <person name="Wellnitz S."/>
            <person name="Brambilla E."/>
            <person name="Klenk H.-P."/>
            <person name="Eisen J.A."/>
        </authorList>
    </citation>
    <scope>NUCLEOTIDE SEQUENCE [LARGE SCALE GENOMIC DNA]</scope>
    <source>
        <strain evidence="10">ATCC 25260 / DSM 20707 / VPI 4198</strain>
    </source>
</reference>
<accession>F4KL46</accession>
<dbReference type="SUPFAM" id="SSF88946">
    <property type="entry name" value="Sigma2 domain of RNA polymerase sigma factors"/>
    <property type="match status" value="1"/>
</dbReference>
<evidence type="ECO:0000256" key="6">
    <source>
        <dbReference type="RuleBase" id="RU000716"/>
    </source>
</evidence>
<name>F4KL46_PORAD</name>
<sequence>MTEDELQEQIMNSDTRAVAFTKAVQMYQEKLYWLIRRIVRQHDDADDVLQETFLKAWQNLNTFRGEAKFYTWIYRIALFEAINYNKKKKRIADNEYAVNEDTSYLLESAVADPYFDGDKGELILQQALDKLPPKQRQVFEMRYFDEMPYRDIATITETSEGALKASYHHAVKKIQLYISNLN</sequence>
<dbReference type="PANTHER" id="PTHR43133:SF51">
    <property type="entry name" value="RNA POLYMERASE SIGMA FACTOR"/>
    <property type="match status" value="1"/>
</dbReference>
<evidence type="ECO:0000259" key="8">
    <source>
        <dbReference type="Pfam" id="PF08281"/>
    </source>
</evidence>